<name>A0A918GSY4_9PSEU</name>
<accession>A0A918GSY4</accession>
<dbReference type="InterPro" id="IPR021401">
    <property type="entry name" value="DUF3040"/>
</dbReference>
<keyword evidence="2" id="KW-0472">Membrane</keyword>
<reference evidence="3" key="1">
    <citation type="journal article" date="2014" name="Int. J. Syst. Evol. Microbiol.">
        <title>Complete genome sequence of Corynebacterium casei LMG S-19264T (=DSM 44701T), isolated from a smear-ripened cheese.</title>
        <authorList>
            <consortium name="US DOE Joint Genome Institute (JGI-PGF)"/>
            <person name="Walter F."/>
            <person name="Albersmeier A."/>
            <person name="Kalinowski J."/>
            <person name="Ruckert C."/>
        </authorList>
    </citation>
    <scope>NUCLEOTIDE SEQUENCE</scope>
    <source>
        <strain evidence="3">JCM 3276</strain>
    </source>
</reference>
<keyword evidence="2" id="KW-0812">Transmembrane</keyword>
<keyword evidence="2" id="KW-1133">Transmembrane helix</keyword>
<comment type="caution">
    <text evidence="3">The sequence shown here is derived from an EMBL/GenBank/DDBJ whole genome shotgun (WGS) entry which is preliminary data.</text>
</comment>
<dbReference type="AlphaFoldDB" id="A0A918GSY4"/>
<sequence>MDFRGLNRHEQRRLDDIERHLLEEAPEVVAAFQTAPVPSPDHGSRMVLVVLAALMAVVGLFADAPLLVVCSMAGATTALLAPSPRPRSGVASAGQSWGAAPPVA</sequence>
<dbReference type="EMBL" id="BMRB01000009">
    <property type="protein sequence ID" value="GGS57501.1"/>
    <property type="molecule type" value="Genomic_DNA"/>
</dbReference>
<feature type="region of interest" description="Disordered" evidence="1">
    <location>
        <begin position="81"/>
        <end position="104"/>
    </location>
</feature>
<evidence type="ECO:0000256" key="2">
    <source>
        <dbReference type="SAM" id="Phobius"/>
    </source>
</evidence>
<gene>
    <name evidence="3" type="ORF">GCM10010171_60560</name>
</gene>
<evidence type="ECO:0008006" key="5">
    <source>
        <dbReference type="Google" id="ProtNLM"/>
    </source>
</evidence>
<evidence type="ECO:0000313" key="4">
    <source>
        <dbReference type="Proteomes" id="UP000660680"/>
    </source>
</evidence>
<dbReference type="RefSeq" id="WP_189214032.1">
    <property type="nucleotide sequence ID" value="NZ_BMRB01000009.1"/>
</dbReference>
<proteinExistence type="predicted"/>
<reference evidence="3" key="2">
    <citation type="submission" date="2020-09" db="EMBL/GenBank/DDBJ databases">
        <authorList>
            <person name="Sun Q."/>
            <person name="Ohkuma M."/>
        </authorList>
    </citation>
    <scope>NUCLEOTIDE SEQUENCE</scope>
    <source>
        <strain evidence="3">JCM 3276</strain>
    </source>
</reference>
<dbReference type="Proteomes" id="UP000660680">
    <property type="component" value="Unassembled WGS sequence"/>
</dbReference>
<evidence type="ECO:0000313" key="3">
    <source>
        <dbReference type="EMBL" id="GGS57501.1"/>
    </source>
</evidence>
<feature type="transmembrane region" description="Helical" evidence="2">
    <location>
        <begin position="47"/>
        <end position="80"/>
    </location>
</feature>
<dbReference type="Pfam" id="PF11239">
    <property type="entry name" value="DUF3040"/>
    <property type="match status" value="1"/>
</dbReference>
<organism evidence="3 4">
    <name type="scientific">Actinokineospora fastidiosa</name>
    <dbReference type="NCBI Taxonomy" id="1816"/>
    <lineage>
        <taxon>Bacteria</taxon>
        <taxon>Bacillati</taxon>
        <taxon>Actinomycetota</taxon>
        <taxon>Actinomycetes</taxon>
        <taxon>Pseudonocardiales</taxon>
        <taxon>Pseudonocardiaceae</taxon>
        <taxon>Actinokineospora</taxon>
    </lineage>
</organism>
<evidence type="ECO:0000256" key="1">
    <source>
        <dbReference type="SAM" id="MobiDB-lite"/>
    </source>
</evidence>
<protein>
    <recommendedName>
        <fullName evidence="5">DUF3040 domain-containing protein</fullName>
    </recommendedName>
</protein>
<keyword evidence="4" id="KW-1185">Reference proteome</keyword>